<dbReference type="EMBL" id="CP071250">
    <property type="protein sequence ID" value="UUF08301.1"/>
    <property type="molecule type" value="Genomic_DNA"/>
</dbReference>
<evidence type="ECO:0000256" key="3">
    <source>
        <dbReference type="SAM" id="Phobius"/>
    </source>
</evidence>
<reference evidence="4" key="1">
    <citation type="submission" date="2021-03" db="EMBL/GenBank/DDBJ databases">
        <title>Comparative Genomics and Metabolomics in the genus Turicibacter.</title>
        <authorList>
            <person name="Maki J."/>
            <person name="Looft T."/>
        </authorList>
    </citation>
    <scope>NUCLEOTIDE SEQUENCE</scope>
    <source>
        <strain evidence="4">ISU324</strain>
    </source>
</reference>
<keyword evidence="3" id="KW-0472">Membrane</keyword>
<dbReference type="RefSeq" id="WP_212724948.1">
    <property type="nucleotide sequence ID" value="NZ_CP071250.1"/>
</dbReference>
<dbReference type="InterPro" id="IPR023365">
    <property type="entry name" value="Sortase_dom-sf"/>
</dbReference>
<proteinExistence type="predicted"/>
<dbReference type="Pfam" id="PF04203">
    <property type="entry name" value="Sortase"/>
    <property type="match status" value="1"/>
</dbReference>
<evidence type="ECO:0000313" key="4">
    <source>
        <dbReference type="EMBL" id="UUF08301.1"/>
    </source>
</evidence>
<keyword evidence="3" id="KW-0812">Transmembrane</keyword>
<feature type="active site" description="Acyl-thioester intermediate" evidence="2">
    <location>
        <position position="184"/>
    </location>
</feature>
<keyword evidence="1" id="KW-0378">Hydrolase</keyword>
<accession>A0A9Q9CMX9</accession>
<name>A0A9Q9CMX9_9FIRM</name>
<evidence type="ECO:0000256" key="1">
    <source>
        <dbReference type="ARBA" id="ARBA00022801"/>
    </source>
</evidence>
<protein>
    <submittedName>
        <fullName evidence="4">Class D sortase</fullName>
    </submittedName>
</protein>
<organism evidence="4 5">
    <name type="scientific">Turicibacter bilis</name>
    <dbReference type="NCBI Taxonomy" id="2735723"/>
    <lineage>
        <taxon>Bacteria</taxon>
        <taxon>Bacillati</taxon>
        <taxon>Bacillota</taxon>
        <taxon>Erysipelotrichia</taxon>
        <taxon>Erysipelotrichales</taxon>
        <taxon>Turicibacteraceae</taxon>
        <taxon>Turicibacter</taxon>
    </lineage>
</organism>
<gene>
    <name evidence="4" type="ORF">J0J70_12105</name>
</gene>
<keyword evidence="3" id="KW-1133">Transmembrane helix</keyword>
<dbReference type="SUPFAM" id="SSF63817">
    <property type="entry name" value="Sortase"/>
    <property type="match status" value="1"/>
</dbReference>
<evidence type="ECO:0000313" key="5">
    <source>
        <dbReference type="Proteomes" id="UP001058072"/>
    </source>
</evidence>
<evidence type="ECO:0000256" key="2">
    <source>
        <dbReference type="PIRSR" id="PIRSR605754-1"/>
    </source>
</evidence>
<dbReference type="Gene3D" id="2.40.260.10">
    <property type="entry name" value="Sortase"/>
    <property type="match status" value="1"/>
</dbReference>
<dbReference type="NCBIfam" id="TIGR01076">
    <property type="entry name" value="sortase_fam"/>
    <property type="match status" value="1"/>
</dbReference>
<feature type="transmembrane region" description="Helical" evidence="3">
    <location>
        <begin position="20"/>
        <end position="41"/>
    </location>
</feature>
<sequence>MKTKKEKRRYFLKKLGITLVIPLFLMVIGATMMLVPLWGMIGQAMTFSSLIFYDPNVEVAQTEFMINNQSMYLPKIGDPFATLSIPSVNLEVSILQGEGNAQLREGVGHYVGSLLPGEGGNVVLSGHRETAFYPLKDVTLGDRVFVKTDYGTYEYQVSDIYITTPDDVTPTVPTEEERLTMYTCYPFIKWGATPERYIVVADLVQIK</sequence>
<dbReference type="InterPro" id="IPR041999">
    <property type="entry name" value="Sortase_D_1"/>
</dbReference>
<feature type="active site" description="Proton donor/acceptor" evidence="2">
    <location>
        <position position="127"/>
    </location>
</feature>
<dbReference type="CDD" id="cd05828">
    <property type="entry name" value="Sortase_D_1"/>
    <property type="match status" value="1"/>
</dbReference>
<dbReference type="Proteomes" id="UP001058072">
    <property type="component" value="Chromosome"/>
</dbReference>
<dbReference type="InterPro" id="IPR005754">
    <property type="entry name" value="Sortase"/>
</dbReference>
<dbReference type="AlphaFoldDB" id="A0A9Q9CMX9"/>
<dbReference type="GO" id="GO:0016787">
    <property type="term" value="F:hydrolase activity"/>
    <property type="evidence" value="ECO:0007669"/>
    <property type="project" value="UniProtKB-KW"/>
</dbReference>